<sequence>MHKRLLHMAHDPATRSFGRNVNLYGFVMIFLYNFWKSCCNAREALLLFLDELRFFCFIYFNR</sequence>
<comment type="caution">
    <text evidence="1">The sequence shown here is derived from an EMBL/GenBank/DDBJ whole genome shotgun (WGS) entry which is preliminary data.</text>
</comment>
<dbReference type="Gramene" id="PRQ38647">
    <property type="protein sequence ID" value="PRQ38647"/>
    <property type="gene ID" value="RchiOBHm_Chr4g0416311"/>
</dbReference>
<proteinExistence type="predicted"/>
<gene>
    <name evidence="1" type="ORF">RchiOBHm_Chr4g0416311</name>
</gene>
<protein>
    <submittedName>
        <fullName evidence="1">Uncharacterized protein</fullName>
    </submittedName>
</protein>
<evidence type="ECO:0000313" key="2">
    <source>
        <dbReference type="Proteomes" id="UP000238479"/>
    </source>
</evidence>
<dbReference type="Proteomes" id="UP000238479">
    <property type="component" value="Chromosome 4"/>
</dbReference>
<name>A0A2P6QWS8_ROSCH</name>
<keyword evidence="2" id="KW-1185">Reference proteome</keyword>
<accession>A0A2P6QWS8</accession>
<evidence type="ECO:0000313" key="1">
    <source>
        <dbReference type="EMBL" id="PRQ38647.1"/>
    </source>
</evidence>
<reference evidence="1 2" key="1">
    <citation type="journal article" date="2018" name="Nat. Genet.">
        <title>The Rosa genome provides new insights in the design of modern roses.</title>
        <authorList>
            <person name="Bendahmane M."/>
        </authorList>
    </citation>
    <scope>NUCLEOTIDE SEQUENCE [LARGE SCALE GENOMIC DNA]</scope>
    <source>
        <strain evidence="2">cv. Old Blush</strain>
    </source>
</reference>
<dbReference type="AlphaFoldDB" id="A0A2P6QWS8"/>
<dbReference type="EMBL" id="PDCK01000042">
    <property type="protein sequence ID" value="PRQ38647.1"/>
    <property type="molecule type" value="Genomic_DNA"/>
</dbReference>
<organism evidence="1 2">
    <name type="scientific">Rosa chinensis</name>
    <name type="common">China rose</name>
    <dbReference type="NCBI Taxonomy" id="74649"/>
    <lineage>
        <taxon>Eukaryota</taxon>
        <taxon>Viridiplantae</taxon>
        <taxon>Streptophyta</taxon>
        <taxon>Embryophyta</taxon>
        <taxon>Tracheophyta</taxon>
        <taxon>Spermatophyta</taxon>
        <taxon>Magnoliopsida</taxon>
        <taxon>eudicotyledons</taxon>
        <taxon>Gunneridae</taxon>
        <taxon>Pentapetalae</taxon>
        <taxon>rosids</taxon>
        <taxon>fabids</taxon>
        <taxon>Rosales</taxon>
        <taxon>Rosaceae</taxon>
        <taxon>Rosoideae</taxon>
        <taxon>Rosoideae incertae sedis</taxon>
        <taxon>Rosa</taxon>
    </lineage>
</organism>